<comment type="catalytic activity">
    <reaction evidence="2">
        <text>adenosylcob(III)inamide phosphate + GTP + H(+) = adenosylcob(III)inamide-GDP + diphosphate</text>
        <dbReference type="Rhea" id="RHEA:22712"/>
        <dbReference type="ChEBI" id="CHEBI:15378"/>
        <dbReference type="ChEBI" id="CHEBI:33019"/>
        <dbReference type="ChEBI" id="CHEBI:37565"/>
        <dbReference type="ChEBI" id="CHEBI:58502"/>
        <dbReference type="ChEBI" id="CHEBI:60487"/>
        <dbReference type="EC" id="2.7.7.62"/>
    </reaction>
</comment>
<keyword evidence="15" id="KW-0342">GTP-binding</keyword>
<keyword evidence="19" id="KW-1185">Reference proteome</keyword>
<dbReference type="Gene3D" id="3.40.50.300">
    <property type="entry name" value="P-loop containing nucleotide triphosphate hydrolases"/>
    <property type="match status" value="1"/>
</dbReference>
<dbReference type="PANTHER" id="PTHR34848">
    <property type="match status" value="1"/>
</dbReference>
<dbReference type="Pfam" id="PF02283">
    <property type="entry name" value="CobU"/>
    <property type="match status" value="1"/>
</dbReference>
<dbReference type="PANTHER" id="PTHR34848:SF1">
    <property type="entry name" value="BIFUNCTIONAL ADENOSYLCOBALAMIN BIOSYNTHESIS PROTEIN COBU"/>
    <property type="match status" value="1"/>
</dbReference>
<dbReference type="InterPro" id="IPR003203">
    <property type="entry name" value="CobU/CobP"/>
</dbReference>
<evidence type="ECO:0000313" key="18">
    <source>
        <dbReference type="EMBL" id="MBW6409214.1"/>
    </source>
</evidence>
<evidence type="ECO:0000256" key="3">
    <source>
        <dbReference type="ARBA" id="ARBA00001522"/>
    </source>
</evidence>
<evidence type="ECO:0000256" key="5">
    <source>
        <dbReference type="ARBA" id="ARBA00004692"/>
    </source>
</evidence>
<evidence type="ECO:0000313" key="19">
    <source>
        <dbReference type="Proteomes" id="UP001519921"/>
    </source>
</evidence>
<evidence type="ECO:0000256" key="8">
    <source>
        <dbReference type="ARBA" id="ARBA00012016"/>
    </source>
</evidence>
<dbReference type="EC" id="2.7.1.156" evidence="8"/>
<evidence type="ECO:0000256" key="13">
    <source>
        <dbReference type="ARBA" id="ARBA00022777"/>
    </source>
</evidence>
<keyword evidence="18" id="KW-0548">Nucleotidyltransferase</keyword>
<dbReference type="EMBL" id="JAHXPT010000002">
    <property type="protein sequence ID" value="MBW6409214.1"/>
    <property type="molecule type" value="Genomic_DNA"/>
</dbReference>
<evidence type="ECO:0000256" key="15">
    <source>
        <dbReference type="ARBA" id="ARBA00023134"/>
    </source>
</evidence>
<evidence type="ECO:0000256" key="2">
    <source>
        <dbReference type="ARBA" id="ARBA00000711"/>
    </source>
</evidence>
<evidence type="ECO:0000256" key="17">
    <source>
        <dbReference type="ARBA" id="ARBA00030571"/>
    </source>
</evidence>
<reference evidence="18 19" key="1">
    <citation type="submission" date="2021-07" db="EMBL/GenBank/DDBJ databases">
        <title>Clostridium weizhouense sp. nov., an anaerobic bacterium isolated from activated sludge of Petroleum wastewater.</title>
        <authorList>
            <person name="Li Q."/>
        </authorList>
    </citation>
    <scope>NUCLEOTIDE SEQUENCE [LARGE SCALE GENOMIC DNA]</scope>
    <source>
        <strain evidence="18 19">YB-6</strain>
    </source>
</reference>
<comment type="catalytic activity">
    <reaction evidence="3">
        <text>adenosylcob(III)inamide + GTP = adenosylcob(III)inamide phosphate + GDP + H(+)</text>
        <dbReference type="Rhea" id="RHEA:15765"/>
        <dbReference type="ChEBI" id="CHEBI:2480"/>
        <dbReference type="ChEBI" id="CHEBI:15378"/>
        <dbReference type="ChEBI" id="CHEBI:37565"/>
        <dbReference type="ChEBI" id="CHEBI:58189"/>
        <dbReference type="ChEBI" id="CHEBI:58502"/>
        <dbReference type="EC" id="2.7.1.156"/>
    </reaction>
</comment>
<keyword evidence="14" id="KW-0067">ATP-binding</keyword>
<evidence type="ECO:0000256" key="16">
    <source>
        <dbReference type="ARBA" id="ARBA00029570"/>
    </source>
</evidence>
<dbReference type="Proteomes" id="UP001519921">
    <property type="component" value="Unassembled WGS sequence"/>
</dbReference>
<accession>A0ABS7AKN4</accession>
<comment type="function">
    <text evidence="4">Catalyzes ATP-dependent phosphorylation of adenosylcobinamide and addition of GMP to adenosylcobinamide phosphate.</text>
</comment>
<dbReference type="GO" id="GO:0016779">
    <property type="term" value="F:nucleotidyltransferase activity"/>
    <property type="evidence" value="ECO:0007669"/>
    <property type="project" value="UniProtKB-KW"/>
</dbReference>
<dbReference type="GO" id="GO:0016301">
    <property type="term" value="F:kinase activity"/>
    <property type="evidence" value="ECO:0007669"/>
    <property type="project" value="UniProtKB-KW"/>
</dbReference>
<comment type="caution">
    <text evidence="18">The sequence shown here is derived from an EMBL/GenBank/DDBJ whole genome shotgun (WGS) entry which is preliminary data.</text>
</comment>
<evidence type="ECO:0000256" key="4">
    <source>
        <dbReference type="ARBA" id="ARBA00003889"/>
    </source>
</evidence>
<organism evidence="18 19">
    <name type="scientific">Clostridium weizhouense</name>
    <dbReference type="NCBI Taxonomy" id="2859781"/>
    <lineage>
        <taxon>Bacteria</taxon>
        <taxon>Bacillati</taxon>
        <taxon>Bacillota</taxon>
        <taxon>Clostridia</taxon>
        <taxon>Eubacteriales</taxon>
        <taxon>Clostridiaceae</taxon>
        <taxon>Clostridium</taxon>
    </lineage>
</organism>
<dbReference type="SUPFAM" id="SSF52540">
    <property type="entry name" value="P-loop containing nucleoside triphosphate hydrolases"/>
    <property type="match status" value="1"/>
</dbReference>
<comment type="pathway">
    <text evidence="5">Cofactor biosynthesis; adenosylcobalamin biosynthesis; adenosylcobalamin from cob(II)yrinate a,c-diamide: step 6/7.</text>
</comment>
<evidence type="ECO:0000256" key="7">
    <source>
        <dbReference type="ARBA" id="ARBA00007490"/>
    </source>
</evidence>
<keyword evidence="12" id="KW-0547">Nucleotide-binding</keyword>
<gene>
    <name evidence="18" type="ORF">KYD98_03845</name>
</gene>
<evidence type="ECO:0000256" key="12">
    <source>
        <dbReference type="ARBA" id="ARBA00022741"/>
    </source>
</evidence>
<keyword evidence="10" id="KW-0169">Cobalamin biosynthesis</keyword>
<dbReference type="PIRSF" id="PIRSF006135">
    <property type="entry name" value="CobU"/>
    <property type="match status" value="1"/>
</dbReference>
<comment type="catalytic activity">
    <reaction evidence="1">
        <text>adenosylcob(III)inamide + ATP = adenosylcob(III)inamide phosphate + ADP + H(+)</text>
        <dbReference type="Rhea" id="RHEA:15769"/>
        <dbReference type="ChEBI" id="CHEBI:2480"/>
        <dbReference type="ChEBI" id="CHEBI:15378"/>
        <dbReference type="ChEBI" id="CHEBI:30616"/>
        <dbReference type="ChEBI" id="CHEBI:58502"/>
        <dbReference type="ChEBI" id="CHEBI:456216"/>
        <dbReference type="EC" id="2.7.1.156"/>
    </reaction>
</comment>
<protein>
    <recommendedName>
        <fullName evidence="16">Adenosylcobinamide kinase</fullName>
        <ecNumber evidence="8">2.7.1.156</ecNumber>
        <ecNumber evidence="9">2.7.7.62</ecNumber>
    </recommendedName>
    <alternativeName>
        <fullName evidence="17">Adenosylcobinamide-phosphate guanylyltransferase</fullName>
    </alternativeName>
</protein>
<dbReference type="EC" id="2.7.7.62" evidence="9"/>
<evidence type="ECO:0000256" key="10">
    <source>
        <dbReference type="ARBA" id="ARBA00022573"/>
    </source>
</evidence>
<dbReference type="RefSeq" id="WP_219778264.1">
    <property type="nucleotide sequence ID" value="NZ_JAHXPT010000002.1"/>
</dbReference>
<evidence type="ECO:0000256" key="14">
    <source>
        <dbReference type="ARBA" id="ARBA00022840"/>
    </source>
</evidence>
<keyword evidence="13 18" id="KW-0418">Kinase</keyword>
<proteinExistence type="inferred from homology"/>
<evidence type="ECO:0000256" key="6">
    <source>
        <dbReference type="ARBA" id="ARBA00005159"/>
    </source>
</evidence>
<evidence type="ECO:0000256" key="1">
    <source>
        <dbReference type="ARBA" id="ARBA00000312"/>
    </source>
</evidence>
<sequence>MNYLIIGGSKSGKSDYGEKIALSLNKDKVIYIATMKPYDEEDKKRIEKHIRKRLGLGFFTLEQFKDLKEVSKNINKEDTVLIDSVTSLLVNEMFIKDGIIESPSLKILNDIKEIICKVKNVVIISDYIFNDSIKYDNVSENFKKELGRINTELAKVCENVIECSFNNVKYHKKNLI</sequence>
<evidence type="ECO:0000256" key="11">
    <source>
        <dbReference type="ARBA" id="ARBA00022679"/>
    </source>
</evidence>
<evidence type="ECO:0000256" key="9">
    <source>
        <dbReference type="ARBA" id="ARBA00012523"/>
    </source>
</evidence>
<comment type="pathway">
    <text evidence="6">Cofactor biosynthesis; adenosylcobalamin biosynthesis; adenosylcobalamin from cob(II)yrinate a,c-diamide: step 5/7.</text>
</comment>
<name>A0ABS7AKN4_9CLOT</name>
<comment type="similarity">
    <text evidence="7">Belongs to the CobU/CobP family.</text>
</comment>
<keyword evidence="11" id="KW-0808">Transferase</keyword>
<dbReference type="InterPro" id="IPR027417">
    <property type="entry name" value="P-loop_NTPase"/>
</dbReference>